<sequence length="51" mass="5454">MELQFSVQDLHGVRLALENQIDRVELSSGLDLDGLTPSIGMVEKASGIPSS</sequence>
<dbReference type="RefSeq" id="WP_277027519.1">
    <property type="nucleotide sequence ID" value="NZ_JAQYQY010000018.1"/>
</dbReference>
<organism evidence="1 2">
    <name type="scientific">Mobiluncus porci</name>
    <dbReference type="NCBI Taxonomy" id="2652278"/>
    <lineage>
        <taxon>Bacteria</taxon>
        <taxon>Bacillati</taxon>
        <taxon>Actinomycetota</taxon>
        <taxon>Actinomycetes</taxon>
        <taxon>Actinomycetales</taxon>
        <taxon>Actinomycetaceae</taxon>
        <taxon>Mobiluncus</taxon>
    </lineage>
</organism>
<dbReference type="Gene3D" id="3.20.20.380">
    <property type="entry name" value="Copper homeostasis (CutC) domain"/>
    <property type="match status" value="1"/>
</dbReference>
<dbReference type="InterPro" id="IPR036822">
    <property type="entry name" value="CutC-like_dom_sf"/>
</dbReference>
<accession>A0A7K0JZP9</accession>
<comment type="caution">
    <text evidence="1">The sequence shown here is derived from an EMBL/GenBank/DDBJ whole genome shotgun (WGS) entry which is preliminary data.</text>
</comment>
<evidence type="ECO:0000313" key="2">
    <source>
        <dbReference type="Proteomes" id="UP000442535"/>
    </source>
</evidence>
<dbReference type="SUPFAM" id="SSF110395">
    <property type="entry name" value="CutC-like"/>
    <property type="match status" value="1"/>
</dbReference>
<dbReference type="AlphaFoldDB" id="A0A7K0JZP9"/>
<dbReference type="EMBL" id="VUMY01000001">
    <property type="protein sequence ID" value="MST48702.1"/>
    <property type="molecule type" value="Genomic_DNA"/>
</dbReference>
<proteinExistence type="predicted"/>
<protein>
    <submittedName>
        <fullName evidence="1">Uncharacterized protein</fullName>
    </submittedName>
</protein>
<reference evidence="1 2" key="1">
    <citation type="submission" date="2019-08" db="EMBL/GenBank/DDBJ databases">
        <title>In-depth cultivation of the pig gut microbiome towards novel bacterial diversity and tailored functional studies.</title>
        <authorList>
            <person name="Wylensek D."/>
            <person name="Hitch T.C.A."/>
            <person name="Clavel T."/>
        </authorList>
    </citation>
    <scope>NUCLEOTIDE SEQUENCE [LARGE SCALE GENOMIC DNA]</scope>
    <source>
        <strain evidence="1 2">RF-GAM-744-WT-7</strain>
    </source>
</reference>
<keyword evidence="2" id="KW-1185">Reference proteome</keyword>
<dbReference type="Pfam" id="PF03932">
    <property type="entry name" value="CutC"/>
    <property type="match status" value="1"/>
</dbReference>
<gene>
    <name evidence="1" type="ORF">FYJ63_00250</name>
</gene>
<evidence type="ECO:0000313" key="1">
    <source>
        <dbReference type="EMBL" id="MST48702.1"/>
    </source>
</evidence>
<name>A0A7K0JZP9_9ACTO</name>
<dbReference type="Proteomes" id="UP000442535">
    <property type="component" value="Unassembled WGS sequence"/>
</dbReference>
<dbReference type="InterPro" id="IPR005627">
    <property type="entry name" value="CutC-like"/>
</dbReference>